<proteinExistence type="predicted"/>
<dbReference type="eggNOG" id="COG4529">
    <property type="taxonomic scope" value="Bacteria"/>
</dbReference>
<dbReference type="HOGENOM" id="CLU_038677_1_0_11"/>
<organism evidence="2 3">
    <name type="scientific">Modestobacter italicus (strain DSM 44449 / CECT 9708 / BC 501)</name>
    <dbReference type="NCBI Taxonomy" id="2732864"/>
    <lineage>
        <taxon>Bacteria</taxon>
        <taxon>Bacillati</taxon>
        <taxon>Actinomycetota</taxon>
        <taxon>Actinomycetes</taxon>
        <taxon>Geodermatophilales</taxon>
        <taxon>Geodermatophilaceae</taxon>
        <taxon>Modestobacter</taxon>
    </lineage>
</organism>
<reference evidence="2 3" key="1">
    <citation type="journal article" date="2012" name="J. Bacteriol.">
        <title>Genome Sequence of Radiation-Resistant Modestobacter marinus Strain BC501, a Representative Actinobacterium That Thrives on Calcareous Stone Surfaces.</title>
        <authorList>
            <person name="Normand P."/>
            <person name="Gury J."/>
            <person name="Pujic P."/>
            <person name="Chouaia B."/>
            <person name="Crotti E."/>
            <person name="Brusetti L."/>
            <person name="Daffonchio D."/>
            <person name="Vacherie B."/>
            <person name="Barbe V."/>
            <person name="Medigue C."/>
            <person name="Calteau A."/>
            <person name="Ghodhbane-Gtari F."/>
            <person name="Essoussi I."/>
            <person name="Nouioui I."/>
            <person name="Abbassi-Ghozzi I."/>
            <person name="Gtari M."/>
        </authorList>
    </citation>
    <scope>NUCLEOTIDE SEQUENCE [LARGE SCALE GENOMIC DNA]</scope>
    <source>
        <strain evidence="3">BC 501</strain>
    </source>
</reference>
<gene>
    <name evidence="2" type="ordered locus">MODMU_2686</name>
</gene>
<feature type="domain" description="FAD-dependent urate hydroxylase HpyO/Asp monooxygenase CreE-like FAD/NAD(P)-binding" evidence="1">
    <location>
        <begin position="25"/>
        <end position="205"/>
    </location>
</feature>
<dbReference type="Proteomes" id="UP000006461">
    <property type="component" value="Chromosome"/>
</dbReference>
<dbReference type="KEGG" id="mmar:MODMU_2686"/>
<dbReference type="PANTHER" id="PTHR40254:SF1">
    <property type="entry name" value="BLR0577 PROTEIN"/>
    <property type="match status" value="1"/>
</dbReference>
<dbReference type="Gene3D" id="3.50.50.60">
    <property type="entry name" value="FAD/NAD(P)-binding domain"/>
    <property type="match status" value="1"/>
</dbReference>
<evidence type="ECO:0000313" key="2">
    <source>
        <dbReference type="EMBL" id="CCH88115.1"/>
    </source>
</evidence>
<dbReference type="OMA" id="YGTAEPW"/>
<dbReference type="PANTHER" id="PTHR40254">
    <property type="entry name" value="BLR0577 PROTEIN"/>
    <property type="match status" value="1"/>
</dbReference>
<dbReference type="InterPro" id="IPR038732">
    <property type="entry name" value="HpyO/CreE_NAD-binding"/>
</dbReference>
<dbReference type="InterPro" id="IPR052189">
    <property type="entry name" value="L-asp_N-monooxygenase_NS-form"/>
</dbReference>
<sequence length="530" mass="56929">MAAPVHDASRMERTAGRPTADHDLVFVGAGASTAYVLMGLLAALEDRPPAAPLRIGVVEREPDAFSGIAYGGRAARASLLITSLRDFLPDDERALFVAWLASNKDRVFTEFVAEAGPLSVRWWARHRAELDLDEFESLYLPRHVFGTYLMERTWRAIARAEAAGLARTDVVQDEVGSIERAAGGYLLHTGSGDVRTGQVVLATGSPPVLPRLPPRHEHPAVALVDDPFGGMAAAVELIRPAVQRPRLSGRPPHVVLIGGNAGTMDVLYHLNDLDVPALQQAVFTVLSPRGELPERMEDEHEPLPFSPEHLLALDHGDPVEAVGVFRAALADIARGRDLGLSVADTLRPISRAVGQLLGRLPRQEALEFAGRWGGELGRHQRRAGREYSEVVERLGTDGRLHQVPGRFLDVRDASPDGVHVRFEQDGRLLDLDLPADVVVNCAGPARELRQAGSTLLSQLLTSGICRATPFGGGIAVDACLEAAPGLFVMGPLLAGNLVNGAPLWHMEHCGRISSYGSALGADLARRLAAA</sequence>
<dbReference type="Pfam" id="PF13454">
    <property type="entry name" value="NAD_binding_9"/>
    <property type="match status" value="1"/>
</dbReference>
<dbReference type="OrthoDB" id="101972at2"/>
<keyword evidence="3" id="KW-1185">Reference proteome</keyword>
<evidence type="ECO:0000313" key="3">
    <source>
        <dbReference type="Proteomes" id="UP000006461"/>
    </source>
</evidence>
<dbReference type="EMBL" id="FO203431">
    <property type="protein sequence ID" value="CCH88115.1"/>
    <property type="molecule type" value="Genomic_DNA"/>
</dbReference>
<dbReference type="InterPro" id="IPR036188">
    <property type="entry name" value="FAD/NAD-bd_sf"/>
</dbReference>
<protein>
    <recommendedName>
        <fullName evidence="1">FAD-dependent urate hydroxylase HpyO/Asp monooxygenase CreE-like FAD/NAD(P)-binding domain-containing protein</fullName>
    </recommendedName>
</protein>
<evidence type="ECO:0000259" key="1">
    <source>
        <dbReference type="Pfam" id="PF13454"/>
    </source>
</evidence>
<dbReference type="SUPFAM" id="SSF51905">
    <property type="entry name" value="FAD/NAD(P)-binding domain"/>
    <property type="match status" value="1"/>
</dbReference>
<accession>I4EXK2</accession>
<name>I4EXK2_MODI5</name>
<dbReference type="AlphaFoldDB" id="I4EXK2"/>